<reference evidence="1 2" key="1">
    <citation type="journal article" date="2019" name="Sci. Rep.">
        <title>Orb-weaving spider Araneus ventricosus genome elucidates the spidroin gene catalogue.</title>
        <authorList>
            <person name="Kono N."/>
            <person name="Nakamura H."/>
            <person name="Ohtoshi R."/>
            <person name="Moran D.A.P."/>
            <person name="Shinohara A."/>
            <person name="Yoshida Y."/>
            <person name="Fujiwara M."/>
            <person name="Mori M."/>
            <person name="Tomita M."/>
            <person name="Arakawa K."/>
        </authorList>
    </citation>
    <scope>NUCLEOTIDE SEQUENCE [LARGE SCALE GENOMIC DNA]</scope>
</reference>
<gene>
    <name evidence="1" type="ORF">AVEN_221525_1</name>
</gene>
<evidence type="ECO:0000313" key="2">
    <source>
        <dbReference type="Proteomes" id="UP000499080"/>
    </source>
</evidence>
<dbReference type="OrthoDB" id="10062343at2759"/>
<accession>A0A4Y2QR69</accession>
<organism evidence="1 2">
    <name type="scientific">Araneus ventricosus</name>
    <name type="common">Orbweaver spider</name>
    <name type="synonym">Epeira ventricosa</name>
    <dbReference type="NCBI Taxonomy" id="182803"/>
    <lineage>
        <taxon>Eukaryota</taxon>
        <taxon>Metazoa</taxon>
        <taxon>Ecdysozoa</taxon>
        <taxon>Arthropoda</taxon>
        <taxon>Chelicerata</taxon>
        <taxon>Arachnida</taxon>
        <taxon>Araneae</taxon>
        <taxon>Araneomorphae</taxon>
        <taxon>Entelegynae</taxon>
        <taxon>Araneoidea</taxon>
        <taxon>Araneidae</taxon>
        <taxon>Araneus</taxon>
    </lineage>
</organism>
<dbReference type="Proteomes" id="UP000499080">
    <property type="component" value="Unassembled WGS sequence"/>
</dbReference>
<dbReference type="PANTHER" id="PTHR46601:SF1">
    <property type="entry name" value="ADF-H DOMAIN-CONTAINING PROTEIN"/>
    <property type="match status" value="1"/>
</dbReference>
<keyword evidence="2" id="KW-1185">Reference proteome</keyword>
<dbReference type="PANTHER" id="PTHR46601">
    <property type="entry name" value="ULP_PROTEASE DOMAIN-CONTAINING PROTEIN"/>
    <property type="match status" value="1"/>
</dbReference>
<proteinExistence type="predicted"/>
<name>A0A4Y2QR69_ARAVE</name>
<comment type="caution">
    <text evidence="1">The sequence shown here is derived from an EMBL/GenBank/DDBJ whole genome shotgun (WGS) entry which is preliminary data.</text>
</comment>
<dbReference type="EMBL" id="BGPR01014542">
    <property type="protein sequence ID" value="GBN65685.1"/>
    <property type="molecule type" value="Genomic_DNA"/>
</dbReference>
<evidence type="ECO:0000313" key="1">
    <source>
        <dbReference type="EMBL" id="GBN65685.1"/>
    </source>
</evidence>
<dbReference type="AlphaFoldDB" id="A0A4Y2QR69"/>
<sequence length="242" mass="27389">MVFKFKHFLSTFHDATHPVIISDCVVHDTVAVQLFQCLMIDFLKQNLSYKPEKLNYFSDGAISQYKNKSNFLDLCNHEKDFGIKAEWNFFALSHGKNACDGVGGTVKQLAALASLQMVYNDQIMTPRQLYDWAKKNIANINFLYSTTDEDEAEEKILKSRFEAATSSFSQESTIKIVSSDDSGDDLDINDIVGFATCQYLDKRRLGCVLEVEGIKISLLEPRGPSPSFIYPQFTDILVVHKN</sequence>
<protein>
    <submittedName>
        <fullName evidence="1">Uncharacterized protein</fullName>
    </submittedName>
</protein>